<reference evidence="4 5" key="1">
    <citation type="submission" date="2020-05" db="EMBL/GenBank/DDBJ databases">
        <title>Identification and distribution of gene clusters putatively required for synthesis of sphingolipid metabolism inhibitors in phylogenetically diverse species of the filamentous fungus Fusarium.</title>
        <authorList>
            <person name="Kim H.-S."/>
            <person name="Busman M."/>
            <person name="Brown D.W."/>
            <person name="Divon H."/>
            <person name="Uhlig S."/>
            <person name="Proctor R.H."/>
        </authorList>
    </citation>
    <scope>NUCLEOTIDE SEQUENCE [LARGE SCALE GENOMIC DNA]</scope>
    <source>
        <strain evidence="4 5">NRRL 26131</strain>
    </source>
</reference>
<dbReference type="InterPro" id="IPR007325">
    <property type="entry name" value="KFase/CYL"/>
</dbReference>
<evidence type="ECO:0000259" key="2">
    <source>
        <dbReference type="Pfam" id="PF07287"/>
    </source>
</evidence>
<dbReference type="InterPro" id="IPR037175">
    <property type="entry name" value="KFase_sf"/>
</dbReference>
<accession>A0A8H5XN56</accession>
<dbReference type="PANTHER" id="PTHR47585">
    <property type="match status" value="1"/>
</dbReference>
<dbReference type="Pfam" id="PF04199">
    <property type="entry name" value="Cyclase"/>
    <property type="match status" value="1"/>
</dbReference>
<feature type="domain" description="Acyclic terpene utilisation N-terminal" evidence="2">
    <location>
        <begin position="330"/>
        <end position="780"/>
    </location>
</feature>
<dbReference type="SUPFAM" id="SSF102198">
    <property type="entry name" value="Putative cyclase"/>
    <property type="match status" value="1"/>
</dbReference>
<proteinExistence type="inferred from homology"/>
<dbReference type="InterPro" id="IPR056362">
    <property type="entry name" value="AtuA-like_ferredoxin_dom"/>
</dbReference>
<dbReference type="Proteomes" id="UP000532311">
    <property type="component" value="Unassembled WGS sequence"/>
</dbReference>
<dbReference type="AlphaFoldDB" id="A0A8H5XN56"/>
<protein>
    <submittedName>
        <fullName evidence="4">DUF1446 domain-containing protein</fullName>
    </submittedName>
</protein>
<dbReference type="Pfam" id="PF23544">
    <property type="entry name" value="AtuA_ferredoxin"/>
    <property type="match status" value="1"/>
</dbReference>
<name>A0A8H5XN56_9HYPO</name>
<evidence type="ECO:0000313" key="5">
    <source>
        <dbReference type="Proteomes" id="UP000532311"/>
    </source>
</evidence>
<evidence type="ECO:0000313" key="4">
    <source>
        <dbReference type="EMBL" id="KAF5696460.1"/>
    </source>
</evidence>
<comment type="similarity">
    <text evidence="1">Belongs to the Cyclase 1 superfamily.</text>
</comment>
<dbReference type="Pfam" id="PF07287">
    <property type="entry name" value="AtuA"/>
    <property type="match status" value="1"/>
</dbReference>
<dbReference type="EMBL" id="JAAQPF010000845">
    <property type="protein sequence ID" value="KAF5696460.1"/>
    <property type="molecule type" value="Genomic_DNA"/>
</dbReference>
<sequence>MSNFSFPKFDDLPVVKGQPKGCLWGFFDVDGQKDQLGTLRLLTKEVVQKAKDEIRTGTHVQLDWPLHNIEFPGFGRIPLQHTVKDLAEEGFVAFDDVISFNTQTSSQWDSLKHFGSQKTAVYYNGWTHEQLKTSNDLGIHKMCDRGGIVGRGILVDWLSWWEHENPGIEPPSAISCHKIPVSELEATLAYQGTETRQGDILIVRSGFVRWHNNAKADIRASGTEKQHYMIGLENNDETVRWLYSKHFAAVAGDTMGFEAWPYPEDCCLHEWLLVQWGTPIGELWDLEALAEECLERARGQRCRRSENYLAWAGTATRTNKMGSQINRRPVRVASASGAITDMVENLAELTKNADVDFIVGDWLSEYNMAARGMLKAQRAESQNFDSAPAFEQQFVDSFQCALPDLAARKIKMAVNAGACDTELLYQRIQKIVEESGTDLRVAWIEGDEVLDTVQQYVSEGAKLRNITTGQSFQEWGHSPVYAQCYLGSRGISQAFINGADIVLCGRVADAAPTMGAAAYWHGWSSTQYQELAHALIAGHLIECSYYVTGGNYTGFKTLPRGKSPLLNLPIARIQYDGTFFIECHHSKDRGGEVSVNTCRSQLLYELQGKRYYNSDVVAIVDQVKMEQAGPDSVFVHNIGFEKPPPTTKVGLTAPGGYQAEVHYFIVGLDAEEKAALLEKQLRFYLDVESMSKLAFTVSGACQPNPVSQDAATVDVRVFAQASEADALSPSNFRNKSWNIVMSTYPGATFAVDDRQAFPKPYNEYFVTIMPQALIRHRAHLPWCERVVDIEPPTDTVPYVHQQEIQPVSEPQPLLSFGPSIMAPLGYIVHARSGDKGSDCNIGFFVRHEDEYAWLRSLLTVDRIIDILQNDYNGGRVERFELPNIQVRSVAVHLLLKDHLDRGVAASSTYDVLGKNVAEYLRAKHVPIPRKFLDRGRI</sequence>
<dbReference type="GO" id="GO:0004061">
    <property type="term" value="F:arylformamidase activity"/>
    <property type="evidence" value="ECO:0007669"/>
    <property type="project" value="InterPro"/>
</dbReference>
<comment type="caution">
    <text evidence="4">The sequence shown here is derived from an EMBL/GenBank/DDBJ whole genome shotgun (WGS) entry which is preliminary data.</text>
</comment>
<dbReference type="Gene3D" id="3.50.30.50">
    <property type="entry name" value="Putative cyclase"/>
    <property type="match status" value="1"/>
</dbReference>
<dbReference type="GO" id="GO:0019441">
    <property type="term" value="P:L-tryptophan catabolic process to kynurenine"/>
    <property type="evidence" value="ECO:0007669"/>
    <property type="project" value="InterPro"/>
</dbReference>
<keyword evidence="5" id="KW-1185">Reference proteome</keyword>
<organism evidence="4 5">
    <name type="scientific">Fusarium globosum</name>
    <dbReference type="NCBI Taxonomy" id="78864"/>
    <lineage>
        <taxon>Eukaryota</taxon>
        <taxon>Fungi</taxon>
        <taxon>Dikarya</taxon>
        <taxon>Ascomycota</taxon>
        <taxon>Pezizomycotina</taxon>
        <taxon>Sordariomycetes</taxon>
        <taxon>Hypocreomycetidae</taxon>
        <taxon>Hypocreales</taxon>
        <taxon>Nectriaceae</taxon>
        <taxon>Fusarium</taxon>
        <taxon>Fusarium fujikuroi species complex</taxon>
    </lineage>
</organism>
<gene>
    <name evidence="4" type="ORF">FGLOB1_13506</name>
</gene>
<dbReference type="InterPro" id="IPR010839">
    <property type="entry name" value="AtuA_N"/>
</dbReference>
<feature type="domain" description="AtuA-like ferredoxin-fold" evidence="3">
    <location>
        <begin position="823"/>
        <end position="925"/>
    </location>
</feature>
<dbReference type="PANTHER" id="PTHR47585:SF2">
    <property type="entry name" value="DUF1446 DOMAIN PROTEIN (AFU_ORTHOLOGUE AFUA_6G11420)"/>
    <property type="match status" value="1"/>
</dbReference>
<evidence type="ECO:0000259" key="3">
    <source>
        <dbReference type="Pfam" id="PF23544"/>
    </source>
</evidence>
<evidence type="ECO:0000256" key="1">
    <source>
        <dbReference type="ARBA" id="ARBA00007865"/>
    </source>
</evidence>